<evidence type="ECO:0000256" key="3">
    <source>
        <dbReference type="ARBA" id="ARBA00022884"/>
    </source>
</evidence>
<dbReference type="EMBL" id="FN430297">
    <property type="protein sequence ID" value="CAZ83788.1"/>
    <property type="molecule type" value="Genomic_DNA"/>
</dbReference>
<dbReference type="GeneID" id="9185042"/>
<keyword evidence="8" id="KW-1185">Reference proteome</keyword>
<feature type="compositionally biased region" description="Low complexity" evidence="6">
    <location>
        <begin position="1"/>
        <end position="34"/>
    </location>
</feature>
<evidence type="ECO:0000256" key="4">
    <source>
        <dbReference type="ARBA" id="ARBA00022917"/>
    </source>
</evidence>
<dbReference type="AlphaFoldDB" id="D5GGZ5"/>
<dbReference type="GO" id="GO:0000340">
    <property type="term" value="F:RNA 7-methylguanosine cap binding"/>
    <property type="evidence" value="ECO:0007669"/>
    <property type="project" value="TreeGrafter"/>
</dbReference>
<gene>
    <name evidence="7" type="ORF">GSTUM_00007631001</name>
</gene>
<accession>D5GGZ5</accession>
<feature type="region of interest" description="Disordered" evidence="6">
    <location>
        <begin position="228"/>
        <end position="253"/>
    </location>
</feature>
<organism evidence="7 8">
    <name type="scientific">Tuber melanosporum (strain Mel28)</name>
    <name type="common">Perigord black truffle</name>
    <dbReference type="NCBI Taxonomy" id="656061"/>
    <lineage>
        <taxon>Eukaryota</taxon>
        <taxon>Fungi</taxon>
        <taxon>Dikarya</taxon>
        <taxon>Ascomycota</taxon>
        <taxon>Pezizomycotina</taxon>
        <taxon>Pezizomycetes</taxon>
        <taxon>Pezizales</taxon>
        <taxon>Tuberaceae</taxon>
        <taxon>Tuber</taxon>
    </lineage>
</organism>
<reference evidence="7 8" key="1">
    <citation type="journal article" date="2010" name="Nature">
        <title>Perigord black truffle genome uncovers evolutionary origins and mechanisms of symbiosis.</title>
        <authorList>
            <person name="Martin F."/>
            <person name="Kohler A."/>
            <person name="Murat C."/>
            <person name="Balestrini R."/>
            <person name="Coutinho P.M."/>
            <person name="Jaillon O."/>
            <person name="Montanini B."/>
            <person name="Morin E."/>
            <person name="Noel B."/>
            <person name="Percudani R."/>
            <person name="Porcel B."/>
            <person name="Rubini A."/>
            <person name="Amicucci A."/>
            <person name="Amselem J."/>
            <person name="Anthouard V."/>
            <person name="Arcioni S."/>
            <person name="Artiguenave F."/>
            <person name="Aury J.M."/>
            <person name="Ballario P."/>
            <person name="Bolchi A."/>
            <person name="Brenna A."/>
            <person name="Brun A."/>
            <person name="Buee M."/>
            <person name="Cantarel B."/>
            <person name="Chevalier G."/>
            <person name="Couloux A."/>
            <person name="Da Silva C."/>
            <person name="Denoeud F."/>
            <person name="Duplessis S."/>
            <person name="Ghignone S."/>
            <person name="Hilselberger B."/>
            <person name="Iotti M."/>
            <person name="Marcais B."/>
            <person name="Mello A."/>
            <person name="Miranda M."/>
            <person name="Pacioni G."/>
            <person name="Quesneville H."/>
            <person name="Riccioni C."/>
            <person name="Ruotolo R."/>
            <person name="Splivallo R."/>
            <person name="Stocchi V."/>
            <person name="Tisserant E."/>
            <person name="Viscomi A.R."/>
            <person name="Zambonelli A."/>
            <person name="Zampieri E."/>
            <person name="Henrissat B."/>
            <person name="Lebrun M.H."/>
            <person name="Paolocci F."/>
            <person name="Bonfante P."/>
            <person name="Ottonello S."/>
            <person name="Wincker P."/>
        </authorList>
    </citation>
    <scope>NUCLEOTIDE SEQUENCE [LARGE SCALE GENOMIC DNA]</scope>
    <source>
        <strain evidence="7 8">Mel28</strain>
    </source>
</reference>
<feature type="compositionally biased region" description="Low complexity" evidence="6">
    <location>
        <begin position="236"/>
        <end position="245"/>
    </location>
</feature>
<dbReference type="Proteomes" id="UP000006911">
    <property type="component" value="Unassembled WGS sequence"/>
</dbReference>
<dbReference type="KEGG" id="tml:GSTUM_00007631001"/>
<dbReference type="SUPFAM" id="SSF55418">
    <property type="entry name" value="eIF4e-like"/>
    <property type="match status" value="1"/>
</dbReference>
<evidence type="ECO:0000313" key="7">
    <source>
        <dbReference type="EMBL" id="CAZ83788.1"/>
    </source>
</evidence>
<dbReference type="GO" id="GO:0003743">
    <property type="term" value="F:translation initiation factor activity"/>
    <property type="evidence" value="ECO:0007669"/>
    <property type="project" value="UniProtKB-KW"/>
</dbReference>
<dbReference type="PANTHER" id="PTHR11960:SF66">
    <property type="entry name" value="EUKARYOTIC TRANSLATION INITIATION FACTOR 4E TYPE 3"/>
    <property type="match status" value="1"/>
</dbReference>
<evidence type="ECO:0000313" key="8">
    <source>
        <dbReference type="Proteomes" id="UP000006911"/>
    </source>
</evidence>
<comment type="similarity">
    <text evidence="5">Belongs to the eukaryotic initiation factor 4E family.</text>
</comment>
<keyword evidence="4 5" id="KW-0648">Protein biosynthesis</keyword>
<dbReference type="STRING" id="656061.D5GGZ5"/>
<dbReference type="Pfam" id="PF01652">
    <property type="entry name" value="IF4E"/>
    <property type="match status" value="1"/>
</dbReference>
<dbReference type="InterPro" id="IPR023398">
    <property type="entry name" value="TIF_eIF4e-like"/>
</dbReference>
<protein>
    <submittedName>
        <fullName evidence="7">(Perigord truffle) hypothetical protein</fullName>
    </submittedName>
</protein>
<sequence>MATTATSSTTPTSSPSASSLPALTVNGSSPTTGPGDTGGIRAELRKNMLKKLRPYPLRHEWVFWHDRNSNTNEEEWEDQLKEIAGISTVQTFWQVYNNTPFTTLPLRDSLHLFKKNVKPIWEDPRNKNGGAWTFRVPKSNSQEFWKEILMMAIGEVLQEVVHKGDDICGVSISVRFNSHLIMIWNRDSNNQESVDAIRDRALESIPEELRPAPQNYYYKKHSSHKFFKGDGAGGESASSSSSIPAAPQPAPPS</sequence>
<proteinExistence type="inferred from homology"/>
<feature type="region of interest" description="Disordered" evidence="6">
    <location>
        <begin position="1"/>
        <end position="40"/>
    </location>
</feature>
<dbReference type="GO" id="GO:0016281">
    <property type="term" value="C:eukaryotic translation initiation factor 4F complex"/>
    <property type="evidence" value="ECO:0007669"/>
    <property type="project" value="TreeGrafter"/>
</dbReference>
<dbReference type="InParanoid" id="D5GGZ5"/>
<name>D5GGZ5_TUBMM</name>
<dbReference type="InterPro" id="IPR001040">
    <property type="entry name" value="TIF_eIF_4E"/>
</dbReference>
<dbReference type="HOGENOM" id="CLU_043552_5_0_1"/>
<evidence type="ECO:0000256" key="1">
    <source>
        <dbReference type="ARBA" id="ARBA00022540"/>
    </source>
</evidence>
<keyword evidence="3 5" id="KW-0694">RNA-binding</keyword>
<dbReference type="GO" id="GO:0006417">
    <property type="term" value="P:regulation of translation"/>
    <property type="evidence" value="ECO:0007669"/>
    <property type="project" value="UniProtKB-KW"/>
</dbReference>
<evidence type="ECO:0000256" key="5">
    <source>
        <dbReference type="RuleBase" id="RU004374"/>
    </source>
</evidence>
<keyword evidence="2" id="KW-0810">Translation regulation</keyword>
<evidence type="ECO:0000256" key="6">
    <source>
        <dbReference type="SAM" id="MobiDB-lite"/>
    </source>
</evidence>
<keyword evidence="1 5" id="KW-0396">Initiation factor</keyword>
<dbReference type="eggNOG" id="KOG1669">
    <property type="taxonomic scope" value="Eukaryota"/>
</dbReference>
<dbReference type="Gene3D" id="3.30.760.10">
    <property type="entry name" value="RNA Cap, Translation Initiation Factor Eif4e"/>
    <property type="match status" value="1"/>
</dbReference>
<dbReference type="PANTHER" id="PTHR11960">
    <property type="entry name" value="EUKARYOTIC TRANSLATION INITIATION FACTOR 4E RELATED"/>
    <property type="match status" value="1"/>
</dbReference>
<evidence type="ECO:0000256" key="2">
    <source>
        <dbReference type="ARBA" id="ARBA00022845"/>
    </source>
</evidence>
<dbReference type="RefSeq" id="XP_002839597.1">
    <property type="nucleotide sequence ID" value="XM_002839551.1"/>
</dbReference>
<dbReference type="OMA" id="LPLQYHW"/>